<reference evidence="2 3" key="1">
    <citation type="submission" date="2016-10" db="EMBL/GenBank/DDBJ databases">
        <authorList>
            <person name="de Groot N.N."/>
        </authorList>
    </citation>
    <scope>NUCLEOTIDE SEQUENCE [LARGE SCALE GENOMIC DNA]</scope>
    <source>
        <strain evidence="2 3">DSM 43941</strain>
    </source>
</reference>
<dbReference type="Gene3D" id="3.30.70.100">
    <property type="match status" value="1"/>
</dbReference>
<feature type="domain" description="ABM" evidence="1">
    <location>
        <begin position="3"/>
        <end position="91"/>
    </location>
</feature>
<evidence type="ECO:0000313" key="3">
    <source>
        <dbReference type="Proteomes" id="UP000198688"/>
    </source>
</evidence>
<dbReference type="InterPro" id="IPR011008">
    <property type="entry name" value="Dimeric_a/b-barrel"/>
</dbReference>
<dbReference type="GO" id="GO:0004497">
    <property type="term" value="F:monooxygenase activity"/>
    <property type="evidence" value="ECO:0007669"/>
    <property type="project" value="UniProtKB-KW"/>
</dbReference>
<dbReference type="Pfam" id="PF03992">
    <property type="entry name" value="ABM"/>
    <property type="match status" value="1"/>
</dbReference>
<dbReference type="EMBL" id="LT629758">
    <property type="protein sequence ID" value="SDS89091.1"/>
    <property type="molecule type" value="Genomic_DNA"/>
</dbReference>
<dbReference type="STRING" id="113562.SAMN04489716_1903"/>
<sequence>MNHGFHATMSAQPGRGGELIELLLNAPSLRHPDCVVFLVGRSAADPDVVHVTEGWVSEPAHREFFASEPAQALVAAIQPLLSGRSTYTDEVPVGGKAAF</sequence>
<dbReference type="AlphaFoldDB" id="A0A1H1VXC3"/>
<dbReference type="SUPFAM" id="SSF54909">
    <property type="entry name" value="Dimeric alpha+beta barrel"/>
    <property type="match status" value="1"/>
</dbReference>
<protein>
    <submittedName>
        <fullName evidence="2">Quinol monooxygenase YgiN</fullName>
    </submittedName>
</protein>
<accession>A0A1H1VXC3</accession>
<organism evidence="2 3">
    <name type="scientific">Actinoplanes derwentensis</name>
    <dbReference type="NCBI Taxonomy" id="113562"/>
    <lineage>
        <taxon>Bacteria</taxon>
        <taxon>Bacillati</taxon>
        <taxon>Actinomycetota</taxon>
        <taxon>Actinomycetes</taxon>
        <taxon>Micromonosporales</taxon>
        <taxon>Micromonosporaceae</taxon>
        <taxon>Actinoplanes</taxon>
    </lineage>
</organism>
<name>A0A1H1VXC3_9ACTN</name>
<evidence type="ECO:0000259" key="1">
    <source>
        <dbReference type="PROSITE" id="PS51725"/>
    </source>
</evidence>
<dbReference type="PROSITE" id="PS51725">
    <property type="entry name" value="ABM"/>
    <property type="match status" value="1"/>
</dbReference>
<proteinExistence type="predicted"/>
<keyword evidence="2" id="KW-0560">Oxidoreductase</keyword>
<gene>
    <name evidence="2" type="ORF">SAMN04489716_1903</name>
</gene>
<keyword evidence="3" id="KW-1185">Reference proteome</keyword>
<evidence type="ECO:0000313" key="2">
    <source>
        <dbReference type="EMBL" id="SDS89091.1"/>
    </source>
</evidence>
<dbReference type="Proteomes" id="UP000198688">
    <property type="component" value="Chromosome I"/>
</dbReference>
<dbReference type="RefSeq" id="WP_231954326.1">
    <property type="nucleotide sequence ID" value="NZ_BOMJ01000013.1"/>
</dbReference>
<dbReference type="InterPro" id="IPR007138">
    <property type="entry name" value="ABM_dom"/>
</dbReference>
<keyword evidence="2" id="KW-0503">Monooxygenase</keyword>